<name>A0A4Z2I6S4_9TELE</name>
<comment type="caution">
    <text evidence="1">The sequence shown here is derived from an EMBL/GenBank/DDBJ whole genome shotgun (WGS) entry which is preliminary data.</text>
</comment>
<dbReference type="EMBL" id="SRLO01000121">
    <property type="protein sequence ID" value="TNN73756.1"/>
    <property type="molecule type" value="Genomic_DNA"/>
</dbReference>
<sequence length="103" mass="11657">MACTDTGLKTCDRPAVFTLKPLVRKRKRKRRDQFKFGWSSFVRGTKLLLCRRAPTCVFVVGRGLWALCAAALLQKEGGSFDHEEALTEAGKRQMFQSKYGSQL</sequence>
<keyword evidence="2" id="KW-1185">Reference proteome</keyword>
<proteinExistence type="predicted"/>
<organism evidence="1 2">
    <name type="scientific">Liparis tanakae</name>
    <name type="common">Tanaka's snailfish</name>
    <dbReference type="NCBI Taxonomy" id="230148"/>
    <lineage>
        <taxon>Eukaryota</taxon>
        <taxon>Metazoa</taxon>
        <taxon>Chordata</taxon>
        <taxon>Craniata</taxon>
        <taxon>Vertebrata</taxon>
        <taxon>Euteleostomi</taxon>
        <taxon>Actinopterygii</taxon>
        <taxon>Neopterygii</taxon>
        <taxon>Teleostei</taxon>
        <taxon>Neoteleostei</taxon>
        <taxon>Acanthomorphata</taxon>
        <taxon>Eupercaria</taxon>
        <taxon>Perciformes</taxon>
        <taxon>Cottioidei</taxon>
        <taxon>Cottales</taxon>
        <taxon>Liparidae</taxon>
        <taxon>Liparis</taxon>
    </lineage>
</organism>
<evidence type="ECO:0000313" key="2">
    <source>
        <dbReference type="Proteomes" id="UP000314294"/>
    </source>
</evidence>
<protein>
    <submittedName>
        <fullName evidence="1">Uncharacterized protein</fullName>
    </submittedName>
</protein>
<gene>
    <name evidence="1" type="ORF">EYF80_015964</name>
</gene>
<dbReference type="Proteomes" id="UP000314294">
    <property type="component" value="Unassembled WGS sequence"/>
</dbReference>
<reference evidence="1 2" key="1">
    <citation type="submission" date="2019-03" db="EMBL/GenBank/DDBJ databases">
        <title>First draft genome of Liparis tanakae, snailfish: a comprehensive survey of snailfish specific genes.</title>
        <authorList>
            <person name="Kim W."/>
            <person name="Song I."/>
            <person name="Jeong J.-H."/>
            <person name="Kim D."/>
            <person name="Kim S."/>
            <person name="Ryu S."/>
            <person name="Song J.Y."/>
            <person name="Lee S.K."/>
        </authorList>
    </citation>
    <scope>NUCLEOTIDE SEQUENCE [LARGE SCALE GENOMIC DNA]</scope>
    <source>
        <tissue evidence="1">Muscle</tissue>
    </source>
</reference>
<accession>A0A4Z2I6S4</accession>
<dbReference type="AlphaFoldDB" id="A0A4Z2I6S4"/>
<evidence type="ECO:0000313" key="1">
    <source>
        <dbReference type="EMBL" id="TNN73756.1"/>
    </source>
</evidence>